<protein>
    <submittedName>
        <fullName evidence="5">NAD(P)-binding protein</fullName>
    </submittedName>
</protein>
<evidence type="ECO:0000256" key="1">
    <source>
        <dbReference type="ARBA" id="ARBA00006484"/>
    </source>
</evidence>
<dbReference type="SUPFAM" id="SSF51735">
    <property type="entry name" value="NAD(P)-binding Rossmann-fold domains"/>
    <property type="match status" value="1"/>
</dbReference>
<dbReference type="KEGG" id="psco:LY89DRAFT_591083"/>
<reference evidence="5 6" key="1">
    <citation type="submission" date="2015-10" db="EMBL/GenBank/DDBJ databases">
        <title>Full genome of DAOMC 229536 Phialocephala scopiformis, a fungal endophyte of spruce producing the potent anti-insectan compound rugulosin.</title>
        <authorList>
            <consortium name="DOE Joint Genome Institute"/>
            <person name="Walker A.K."/>
            <person name="Frasz S.L."/>
            <person name="Seifert K.A."/>
            <person name="Miller J.D."/>
            <person name="Mondo S.J."/>
            <person name="Labutti K."/>
            <person name="Lipzen A."/>
            <person name="Dockter R."/>
            <person name="Kennedy M."/>
            <person name="Grigoriev I.V."/>
            <person name="Spatafora J.W."/>
        </authorList>
    </citation>
    <scope>NUCLEOTIDE SEQUENCE [LARGE SCALE GENOMIC DNA]</scope>
    <source>
        <strain evidence="5 6">CBS 120377</strain>
    </source>
</reference>
<dbReference type="InParanoid" id="A0A194X0T2"/>
<dbReference type="Gene3D" id="3.40.50.720">
    <property type="entry name" value="NAD(P)-binding Rossmann-like Domain"/>
    <property type="match status" value="1"/>
</dbReference>
<keyword evidence="3" id="KW-0560">Oxidoreductase</keyword>
<comment type="similarity">
    <text evidence="1 4">Belongs to the short-chain dehydrogenases/reductases (SDR) family.</text>
</comment>
<dbReference type="Proteomes" id="UP000070700">
    <property type="component" value="Unassembled WGS sequence"/>
</dbReference>
<dbReference type="PANTHER" id="PTHR43490:SF99">
    <property type="entry name" value="SHORT-CHAIN DEHYDROGENASE_REDUCTASE"/>
    <property type="match status" value="1"/>
</dbReference>
<dbReference type="PANTHER" id="PTHR43490">
    <property type="entry name" value="(+)-NEOMENTHOL DEHYDROGENASE"/>
    <property type="match status" value="1"/>
</dbReference>
<dbReference type="OrthoDB" id="1933717at2759"/>
<evidence type="ECO:0000256" key="2">
    <source>
        <dbReference type="ARBA" id="ARBA00022857"/>
    </source>
</evidence>
<dbReference type="GO" id="GO:0016491">
    <property type="term" value="F:oxidoreductase activity"/>
    <property type="evidence" value="ECO:0007669"/>
    <property type="project" value="UniProtKB-KW"/>
</dbReference>
<dbReference type="GeneID" id="28819360"/>
<dbReference type="AlphaFoldDB" id="A0A194X0T2"/>
<keyword evidence="2" id="KW-0521">NADP</keyword>
<evidence type="ECO:0000256" key="3">
    <source>
        <dbReference type="ARBA" id="ARBA00023002"/>
    </source>
</evidence>
<dbReference type="InterPro" id="IPR002347">
    <property type="entry name" value="SDR_fam"/>
</dbReference>
<proteinExistence type="inferred from homology"/>
<dbReference type="GO" id="GO:0016020">
    <property type="term" value="C:membrane"/>
    <property type="evidence" value="ECO:0007669"/>
    <property type="project" value="TreeGrafter"/>
</dbReference>
<evidence type="ECO:0000256" key="4">
    <source>
        <dbReference type="RuleBase" id="RU000363"/>
    </source>
</evidence>
<evidence type="ECO:0000313" key="6">
    <source>
        <dbReference type="Proteomes" id="UP000070700"/>
    </source>
</evidence>
<dbReference type="InterPro" id="IPR036291">
    <property type="entry name" value="NAD(P)-bd_dom_sf"/>
</dbReference>
<sequence>MSAKTEKKVVLVTGANQGLGFEIIHVAALREPESIYILGSRSLAKGHEAAQELKDLGVKSEVVPVKLDVTDDGDIQAVLDLITSTYGKLDVLINNAGISPLAHPPSSPTSLPSLREAYTYLLNTNLISVYIISKALLPLLHAAKDPKVINITSGLASMEFNLKAAFVRGLRSLEYGSSKVALNGVTVHMQAAENDRVKVEGVQGHVRFWAVQPGILRTAFNGFREGAKSPEQGAEVAVRLLVDGEEGKYVLGGTYWKCDVDVMEEVPW</sequence>
<name>A0A194X0T2_MOLSC</name>
<evidence type="ECO:0000313" key="5">
    <source>
        <dbReference type="EMBL" id="KUJ13472.1"/>
    </source>
</evidence>
<keyword evidence="6" id="KW-1185">Reference proteome</keyword>
<accession>A0A194X0T2</accession>
<dbReference type="PRINTS" id="PR00081">
    <property type="entry name" value="GDHRDH"/>
</dbReference>
<dbReference type="RefSeq" id="XP_018067827.1">
    <property type="nucleotide sequence ID" value="XM_018209634.1"/>
</dbReference>
<dbReference type="InterPro" id="IPR020904">
    <property type="entry name" value="Sc_DH/Rdtase_CS"/>
</dbReference>
<dbReference type="Pfam" id="PF00106">
    <property type="entry name" value="adh_short"/>
    <property type="match status" value="1"/>
</dbReference>
<gene>
    <name evidence="5" type="ORF">LY89DRAFT_591083</name>
</gene>
<dbReference type="PROSITE" id="PS00061">
    <property type="entry name" value="ADH_SHORT"/>
    <property type="match status" value="1"/>
</dbReference>
<dbReference type="PRINTS" id="PR00080">
    <property type="entry name" value="SDRFAMILY"/>
</dbReference>
<organism evidence="5 6">
    <name type="scientific">Mollisia scopiformis</name>
    <name type="common">Conifer needle endophyte fungus</name>
    <name type="synonym">Phialocephala scopiformis</name>
    <dbReference type="NCBI Taxonomy" id="149040"/>
    <lineage>
        <taxon>Eukaryota</taxon>
        <taxon>Fungi</taxon>
        <taxon>Dikarya</taxon>
        <taxon>Ascomycota</taxon>
        <taxon>Pezizomycotina</taxon>
        <taxon>Leotiomycetes</taxon>
        <taxon>Helotiales</taxon>
        <taxon>Mollisiaceae</taxon>
        <taxon>Mollisia</taxon>
    </lineage>
</organism>
<dbReference type="EMBL" id="KQ947422">
    <property type="protein sequence ID" value="KUJ13472.1"/>
    <property type="molecule type" value="Genomic_DNA"/>
</dbReference>